<evidence type="ECO:0000256" key="3">
    <source>
        <dbReference type="ARBA" id="ARBA00022729"/>
    </source>
</evidence>
<evidence type="ECO:0000313" key="14">
    <source>
        <dbReference type="RefSeq" id="XP_031573137.1"/>
    </source>
</evidence>
<dbReference type="KEGG" id="aten:116307126"/>
<dbReference type="Gene3D" id="1.10.238.10">
    <property type="entry name" value="EF-hand"/>
    <property type="match status" value="2"/>
</dbReference>
<evidence type="ECO:0000256" key="2">
    <source>
        <dbReference type="ARBA" id="ARBA00022525"/>
    </source>
</evidence>
<dbReference type="RefSeq" id="XP_031573139.1">
    <property type="nucleotide sequence ID" value="XM_031717279.1"/>
</dbReference>
<evidence type="ECO:0000259" key="11">
    <source>
        <dbReference type="PROSITE" id="PS51465"/>
    </source>
</evidence>
<dbReference type="InterPro" id="IPR019577">
    <property type="entry name" value="SPARC/Testican_Ca-bd-dom"/>
</dbReference>
<dbReference type="InterPro" id="IPR011992">
    <property type="entry name" value="EF-hand-dom_pair"/>
</dbReference>
<dbReference type="InterPro" id="IPR000716">
    <property type="entry name" value="Thyroglobulin_1"/>
</dbReference>
<accession>A0A6P8J5C3</accession>
<dbReference type="GO" id="GO:0005604">
    <property type="term" value="C:basement membrane"/>
    <property type="evidence" value="ECO:0007669"/>
    <property type="project" value="TreeGrafter"/>
</dbReference>
<organism evidence="12 15">
    <name type="scientific">Actinia tenebrosa</name>
    <name type="common">Australian red waratah sea anemone</name>
    <dbReference type="NCBI Taxonomy" id="6105"/>
    <lineage>
        <taxon>Eukaryota</taxon>
        <taxon>Metazoa</taxon>
        <taxon>Cnidaria</taxon>
        <taxon>Anthozoa</taxon>
        <taxon>Hexacorallia</taxon>
        <taxon>Actiniaria</taxon>
        <taxon>Actiniidae</taxon>
        <taxon>Actinia</taxon>
    </lineage>
</organism>
<evidence type="ECO:0000256" key="1">
    <source>
        <dbReference type="ARBA" id="ARBA00004613"/>
    </source>
</evidence>
<keyword evidence="4" id="KW-0677">Repeat</keyword>
<dbReference type="Pfam" id="PF00086">
    <property type="entry name" value="Thyroglobulin_1"/>
    <property type="match status" value="2"/>
</dbReference>
<dbReference type="PROSITE" id="PS51162">
    <property type="entry name" value="THYROGLOBULIN_1_2"/>
    <property type="match status" value="2"/>
</dbReference>
<keyword evidence="12" id="KW-1185">Reference proteome</keyword>
<dbReference type="GO" id="GO:0005615">
    <property type="term" value="C:extracellular space"/>
    <property type="evidence" value="ECO:0007669"/>
    <property type="project" value="TreeGrafter"/>
</dbReference>
<feature type="domain" description="Kazal-like" evidence="11">
    <location>
        <begin position="18"/>
        <end position="70"/>
    </location>
</feature>
<keyword evidence="2" id="KW-0964">Secreted</keyword>
<evidence type="ECO:0000256" key="7">
    <source>
        <dbReference type="ARBA" id="ARBA00023180"/>
    </source>
</evidence>
<dbReference type="Pfam" id="PF07648">
    <property type="entry name" value="Kazal_2"/>
    <property type="match status" value="1"/>
</dbReference>
<evidence type="ECO:0000256" key="6">
    <source>
        <dbReference type="ARBA" id="ARBA00023157"/>
    </source>
</evidence>
<dbReference type="Proteomes" id="UP000515163">
    <property type="component" value="Unplaced"/>
</dbReference>
<evidence type="ECO:0000256" key="4">
    <source>
        <dbReference type="ARBA" id="ARBA00022737"/>
    </source>
</evidence>
<evidence type="ECO:0000256" key="8">
    <source>
        <dbReference type="PROSITE-ProRule" id="PRU00500"/>
    </source>
</evidence>
<feature type="chain" id="PRO_5044653282" evidence="9">
    <location>
        <begin position="19"/>
        <end position="497"/>
    </location>
</feature>
<dbReference type="GO" id="GO:0005509">
    <property type="term" value="F:calcium ion binding"/>
    <property type="evidence" value="ECO:0007669"/>
    <property type="project" value="InterPro"/>
</dbReference>
<dbReference type="PROSITE" id="PS00018">
    <property type="entry name" value="EF_HAND_1"/>
    <property type="match status" value="2"/>
</dbReference>
<dbReference type="GO" id="GO:0030198">
    <property type="term" value="P:extracellular matrix organization"/>
    <property type="evidence" value="ECO:0007669"/>
    <property type="project" value="TreeGrafter"/>
</dbReference>
<proteinExistence type="predicted"/>
<dbReference type="SMART" id="SM00211">
    <property type="entry name" value="TY"/>
    <property type="match status" value="2"/>
</dbReference>
<evidence type="ECO:0000256" key="5">
    <source>
        <dbReference type="ARBA" id="ARBA00022837"/>
    </source>
</evidence>
<dbReference type="PROSITE" id="PS00484">
    <property type="entry name" value="THYROGLOBULIN_1_1"/>
    <property type="match status" value="2"/>
</dbReference>
<dbReference type="CDD" id="cd00191">
    <property type="entry name" value="TY"/>
    <property type="match status" value="2"/>
</dbReference>
<dbReference type="Pfam" id="PF10591">
    <property type="entry name" value="SPARC_Ca_bdg"/>
    <property type="match status" value="2"/>
</dbReference>
<evidence type="ECO:0000313" key="13">
    <source>
        <dbReference type="RefSeq" id="XP_031573136.1"/>
    </source>
</evidence>
<evidence type="ECO:0000313" key="15">
    <source>
        <dbReference type="RefSeq" id="XP_031573138.1"/>
    </source>
</evidence>
<comment type="caution">
    <text evidence="8">Lacks conserved residue(s) required for the propagation of feature annotation.</text>
</comment>
<keyword evidence="5" id="KW-0106">Calcium</keyword>
<dbReference type="PANTHER" id="PTHR12352">
    <property type="entry name" value="SECRETED MODULAR CALCIUM-BINDING PROTEIN"/>
    <property type="match status" value="1"/>
</dbReference>
<feature type="domain" description="Thyroglobulin type-1" evidence="10">
    <location>
        <begin position="278"/>
        <end position="346"/>
    </location>
</feature>
<dbReference type="GeneID" id="116307126"/>
<dbReference type="CDD" id="cd00104">
    <property type="entry name" value="KAZAL_FS"/>
    <property type="match status" value="1"/>
</dbReference>
<dbReference type="InterPro" id="IPR036857">
    <property type="entry name" value="Thyroglobulin_1_sf"/>
</dbReference>
<evidence type="ECO:0000313" key="16">
    <source>
        <dbReference type="RefSeq" id="XP_031573139.1"/>
    </source>
</evidence>
<dbReference type="SMART" id="SM00280">
    <property type="entry name" value="KAZAL"/>
    <property type="match status" value="1"/>
</dbReference>
<dbReference type="AlphaFoldDB" id="A0A6P8J5C3"/>
<sequence>MWYIWITSFLLFARFVDSEGPFNCQTTCPTRDVSPVCGTDFKTYPSRCHLQKEKCRGHKVRMIRKGRCKVQNQCTEARQRALLIIKKRELLPLGVFIPKCDPDGSFSQVQCQKASRVCWCVDALGQELAGTRVRQNTPNCPTPSPSTTTKSPWKFKHLQNYKGCPKDVRKTFNAKVVSMLGKEFAAYMGRTSPTQRISALSGKSGIGKVHILMWKFNQLDANANYFLEWRELHELLRTTKKSIHPKKCSKTFVAYCDENTDNRISRNEWYACFGVQEIKKCIGEYLTAVKLSQNSPSGKHFLPRCQSDGSYVPKQCSSSIGYCWCVNVDTGKPTTASTKDTTSLDCQRYATSRRGGSVSRKKGAKKECTGDILPNFIRQLLTLFRKEVADGALTGPLEMMIKIQRIARSGNLGAWGAFLSDNQVLAWKFHQLDTNKNRVITNAEYFIPTMRKMLGKIKRGRKCSRKLLSECDFDNDGGLSLVEWSYCLRVGYSRLMR</sequence>
<dbReference type="GO" id="GO:0008201">
    <property type="term" value="F:heparin binding"/>
    <property type="evidence" value="ECO:0007669"/>
    <property type="project" value="TreeGrafter"/>
</dbReference>
<dbReference type="InterPro" id="IPR002350">
    <property type="entry name" value="Kazal_dom"/>
</dbReference>
<gene>
    <name evidence="13 14 15 16" type="primary">LOC116307126</name>
</gene>
<dbReference type="SUPFAM" id="SSF47473">
    <property type="entry name" value="EF-hand"/>
    <property type="match status" value="2"/>
</dbReference>
<feature type="disulfide bond" evidence="8">
    <location>
        <begin position="316"/>
        <end position="323"/>
    </location>
</feature>
<evidence type="ECO:0000313" key="12">
    <source>
        <dbReference type="Proteomes" id="UP000515163"/>
    </source>
</evidence>
<name>A0A6P8J5C3_ACTTE</name>
<dbReference type="PANTHER" id="PTHR12352:SF3">
    <property type="entry name" value="NIDOGEN-2"/>
    <property type="match status" value="1"/>
</dbReference>
<evidence type="ECO:0000256" key="9">
    <source>
        <dbReference type="SAM" id="SignalP"/>
    </source>
</evidence>
<dbReference type="InterPro" id="IPR018247">
    <property type="entry name" value="EF_Hand_1_Ca_BS"/>
</dbReference>
<keyword evidence="3 9" id="KW-0732">Signal</keyword>
<reference evidence="13 14" key="1">
    <citation type="submission" date="2025-04" db="UniProtKB">
        <authorList>
            <consortium name="RefSeq"/>
        </authorList>
    </citation>
    <scope>IDENTIFICATION</scope>
    <source>
        <tissue evidence="13 14">Tentacle</tissue>
    </source>
</reference>
<feature type="disulfide bond" evidence="8">
    <location>
        <begin position="120"/>
        <end position="140"/>
    </location>
</feature>
<dbReference type="PROSITE" id="PS51465">
    <property type="entry name" value="KAZAL_2"/>
    <property type="match status" value="1"/>
</dbReference>
<dbReference type="RefSeq" id="XP_031573136.1">
    <property type="nucleotide sequence ID" value="XM_031717276.1"/>
</dbReference>
<feature type="domain" description="Thyroglobulin type-1" evidence="10">
    <location>
        <begin position="71"/>
        <end position="140"/>
    </location>
</feature>
<dbReference type="SUPFAM" id="SSF57610">
    <property type="entry name" value="Thyroglobulin type-1 domain"/>
    <property type="match status" value="2"/>
</dbReference>
<dbReference type="RefSeq" id="XP_031573138.1">
    <property type="nucleotide sequence ID" value="XM_031717278.1"/>
</dbReference>
<feature type="disulfide bond" evidence="8">
    <location>
        <begin position="111"/>
        <end position="118"/>
    </location>
</feature>
<keyword evidence="6 8" id="KW-1015">Disulfide bond</keyword>
<dbReference type="Gene3D" id="3.30.60.30">
    <property type="match status" value="1"/>
</dbReference>
<dbReference type="RefSeq" id="XP_031573137.1">
    <property type="nucleotide sequence ID" value="XM_031717277.1"/>
</dbReference>
<keyword evidence="7" id="KW-0325">Glycoprotein</keyword>
<comment type="subcellular location">
    <subcellularLocation>
        <location evidence="1">Secreted</location>
    </subcellularLocation>
</comment>
<evidence type="ECO:0000259" key="10">
    <source>
        <dbReference type="PROSITE" id="PS51162"/>
    </source>
</evidence>
<dbReference type="GO" id="GO:0050840">
    <property type="term" value="F:extracellular matrix binding"/>
    <property type="evidence" value="ECO:0007669"/>
    <property type="project" value="TreeGrafter"/>
</dbReference>
<dbReference type="InterPro" id="IPR051950">
    <property type="entry name" value="Dev_reg/Prot_inhib"/>
</dbReference>
<dbReference type="Gene3D" id="4.10.800.10">
    <property type="entry name" value="Thyroglobulin type-1"/>
    <property type="match status" value="2"/>
</dbReference>
<protein>
    <submittedName>
        <fullName evidence="13 14">SPARC-related modular calcium-binding protein 1-like</fullName>
    </submittedName>
</protein>
<dbReference type="OrthoDB" id="5986054at2759"/>
<feature type="signal peptide" evidence="9">
    <location>
        <begin position="1"/>
        <end position="18"/>
    </location>
</feature>